<evidence type="ECO:0000313" key="2">
    <source>
        <dbReference type="Proteomes" id="UP000276133"/>
    </source>
</evidence>
<gene>
    <name evidence="1" type="ORF">BpHYR1_014451</name>
</gene>
<proteinExistence type="predicted"/>
<comment type="caution">
    <text evidence="1">The sequence shown here is derived from an EMBL/GenBank/DDBJ whole genome shotgun (WGS) entry which is preliminary data.</text>
</comment>
<name>A0A3M7Q9G1_BRAPC</name>
<keyword evidence="2" id="KW-1185">Reference proteome</keyword>
<sequence length="74" mass="8635">MLTNELNPKWCKTWARLGQVLLIDNLIVHPLNENGYIVYFFLYLISLEREMGTSLQKDVLTEPTHKSLFKIGLN</sequence>
<reference evidence="1 2" key="1">
    <citation type="journal article" date="2018" name="Sci. Rep.">
        <title>Genomic signatures of local adaptation to the degree of environmental predictability in rotifers.</title>
        <authorList>
            <person name="Franch-Gras L."/>
            <person name="Hahn C."/>
            <person name="Garcia-Roger E.M."/>
            <person name="Carmona M.J."/>
            <person name="Serra M."/>
            <person name="Gomez A."/>
        </authorList>
    </citation>
    <scope>NUCLEOTIDE SEQUENCE [LARGE SCALE GENOMIC DNA]</scope>
    <source>
        <strain evidence="1">HYR1</strain>
    </source>
</reference>
<evidence type="ECO:0000313" key="1">
    <source>
        <dbReference type="EMBL" id="RNA07585.1"/>
    </source>
</evidence>
<organism evidence="1 2">
    <name type="scientific">Brachionus plicatilis</name>
    <name type="common">Marine rotifer</name>
    <name type="synonym">Brachionus muelleri</name>
    <dbReference type="NCBI Taxonomy" id="10195"/>
    <lineage>
        <taxon>Eukaryota</taxon>
        <taxon>Metazoa</taxon>
        <taxon>Spiralia</taxon>
        <taxon>Gnathifera</taxon>
        <taxon>Rotifera</taxon>
        <taxon>Eurotatoria</taxon>
        <taxon>Monogononta</taxon>
        <taxon>Pseudotrocha</taxon>
        <taxon>Ploima</taxon>
        <taxon>Brachionidae</taxon>
        <taxon>Brachionus</taxon>
    </lineage>
</organism>
<protein>
    <submittedName>
        <fullName evidence="1">Uncharacterized protein</fullName>
    </submittedName>
</protein>
<accession>A0A3M7Q9G1</accession>
<dbReference type="EMBL" id="REGN01006995">
    <property type="protein sequence ID" value="RNA07585.1"/>
    <property type="molecule type" value="Genomic_DNA"/>
</dbReference>
<dbReference type="Proteomes" id="UP000276133">
    <property type="component" value="Unassembled WGS sequence"/>
</dbReference>
<dbReference type="AlphaFoldDB" id="A0A3M7Q9G1"/>